<feature type="non-terminal residue" evidence="1">
    <location>
        <position position="1"/>
    </location>
</feature>
<evidence type="ECO:0000313" key="1">
    <source>
        <dbReference type="EMBL" id="MCD7461485.1"/>
    </source>
</evidence>
<dbReference type="Proteomes" id="UP000823775">
    <property type="component" value="Unassembled WGS sequence"/>
</dbReference>
<protein>
    <submittedName>
        <fullName evidence="1">Uncharacterized protein</fullName>
    </submittedName>
</protein>
<keyword evidence="2" id="KW-1185">Reference proteome</keyword>
<organism evidence="1 2">
    <name type="scientific">Datura stramonium</name>
    <name type="common">Jimsonweed</name>
    <name type="synonym">Common thornapple</name>
    <dbReference type="NCBI Taxonomy" id="4076"/>
    <lineage>
        <taxon>Eukaryota</taxon>
        <taxon>Viridiplantae</taxon>
        <taxon>Streptophyta</taxon>
        <taxon>Embryophyta</taxon>
        <taxon>Tracheophyta</taxon>
        <taxon>Spermatophyta</taxon>
        <taxon>Magnoliopsida</taxon>
        <taxon>eudicotyledons</taxon>
        <taxon>Gunneridae</taxon>
        <taxon>Pentapetalae</taxon>
        <taxon>asterids</taxon>
        <taxon>lamiids</taxon>
        <taxon>Solanales</taxon>
        <taxon>Solanaceae</taxon>
        <taxon>Solanoideae</taxon>
        <taxon>Datureae</taxon>
        <taxon>Datura</taxon>
    </lineage>
</organism>
<gene>
    <name evidence="1" type="ORF">HAX54_046233</name>
</gene>
<dbReference type="EMBL" id="JACEIK010000727">
    <property type="protein sequence ID" value="MCD7461485.1"/>
    <property type="molecule type" value="Genomic_DNA"/>
</dbReference>
<evidence type="ECO:0000313" key="2">
    <source>
        <dbReference type="Proteomes" id="UP000823775"/>
    </source>
</evidence>
<comment type="caution">
    <text evidence="1">The sequence shown here is derived from an EMBL/GenBank/DDBJ whole genome shotgun (WGS) entry which is preliminary data.</text>
</comment>
<proteinExistence type="predicted"/>
<name>A0ABS8SRS9_DATST</name>
<reference evidence="1 2" key="1">
    <citation type="journal article" date="2021" name="BMC Genomics">
        <title>Datura genome reveals duplications of psychoactive alkaloid biosynthetic genes and high mutation rate following tissue culture.</title>
        <authorList>
            <person name="Rajewski A."/>
            <person name="Carter-House D."/>
            <person name="Stajich J."/>
            <person name="Litt A."/>
        </authorList>
    </citation>
    <scope>NUCLEOTIDE SEQUENCE [LARGE SCALE GENOMIC DNA]</scope>
    <source>
        <strain evidence="1">AR-01</strain>
    </source>
</reference>
<sequence>RSSRSAVVSYVVSSNDLWDKYRLQRSQKMIVRISLNDVVVFREVGADKKVTQEVSPIKGVKKCG</sequence>
<accession>A0ABS8SRS9</accession>